<dbReference type="InterPro" id="IPR001451">
    <property type="entry name" value="Hexapep"/>
</dbReference>
<evidence type="ECO:0000256" key="3">
    <source>
        <dbReference type="SAM" id="Phobius"/>
    </source>
</evidence>
<dbReference type="Gene3D" id="2.160.10.10">
    <property type="entry name" value="Hexapeptide repeat proteins"/>
    <property type="match status" value="1"/>
</dbReference>
<dbReference type="InterPro" id="IPR051159">
    <property type="entry name" value="Hexapeptide_acetyltransf"/>
</dbReference>
<evidence type="ECO:0000313" key="4">
    <source>
        <dbReference type="EMBL" id="SOR63283.1"/>
    </source>
</evidence>
<evidence type="ECO:0000256" key="1">
    <source>
        <dbReference type="ARBA" id="ARBA00007274"/>
    </source>
</evidence>
<dbReference type="Pfam" id="PF14602">
    <property type="entry name" value="Hexapep_2"/>
    <property type="match status" value="1"/>
</dbReference>
<protein>
    <submittedName>
        <fullName evidence="4">Transferase hexapeptide repeat protein</fullName>
    </submittedName>
</protein>
<dbReference type="AlphaFoldDB" id="A0AAQ1P2R8"/>
<dbReference type="RefSeq" id="WP_000231291.1">
    <property type="nucleotide sequence ID" value="NZ_CP011931.1"/>
</dbReference>
<accession>A0AAQ1P2R8</accession>
<organism evidence="4 5">
    <name type="scientific">Leptospira interrogans serovar Manilae</name>
    <dbReference type="NCBI Taxonomy" id="214675"/>
    <lineage>
        <taxon>Bacteria</taxon>
        <taxon>Pseudomonadati</taxon>
        <taxon>Spirochaetota</taxon>
        <taxon>Spirochaetia</taxon>
        <taxon>Leptospirales</taxon>
        <taxon>Leptospiraceae</taxon>
        <taxon>Leptospira</taxon>
    </lineage>
</organism>
<dbReference type="PANTHER" id="PTHR23416:SF23">
    <property type="entry name" value="ACETYLTRANSFERASE C18B11.09C-RELATED"/>
    <property type="match status" value="1"/>
</dbReference>
<dbReference type="EMBL" id="OEJX01000063">
    <property type="protein sequence ID" value="SOR63283.1"/>
    <property type="molecule type" value="Genomic_DNA"/>
</dbReference>
<keyword evidence="3" id="KW-0812">Transmembrane</keyword>
<dbReference type="CDD" id="cd04647">
    <property type="entry name" value="LbH_MAT_like"/>
    <property type="match status" value="1"/>
</dbReference>
<name>A0AAQ1P2R8_LEPIR</name>
<keyword evidence="2 4" id="KW-0808">Transferase</keyword>
<evidence type="ECO:0000256" key="2">
    <source>
        <dbReference type="ARBA" id="ARBA00022679"/>
    </source>
</evidence>
<sequence>MVFIKIFKKILKEVLLWFVYIAFNVPGYSGIMIRRFVLKYKIREIGSCINIGPNVEITGYNNIKFGNNVNIMKYCSIYSHDGMLEIGDNFSMNSNSCLGAADGGEIIIGNNVLIGQNVVLRASDHEFKDISIPIMNQGHRGGKIKIGDDCWIGANVVITSNISIGDHCIIAAGAVVTKNVESYSIVGGVPAKLIKKRI</sequence>
<dbReference type="Proteomes" id="UP000234460">
    <property type="component" value="Chromosome LMANV2"/>
</dbReference>
<dbReference type="Pfam" id="PF00132">
    <property type="entry name" value="Hexapep"/>
    <property type="match status" value="1"/>
</dbReference>
<dbReference type="InterPro" id="IPR011004">
    <property type="entry name" value="Trimer_LpxA-like_sf"/>
</dbReference>
<feature type="transmembrane region" description="Helical" evidence="3">
    <location>
        <begin position="14"/>
        <end position="33"/>
    </location>
</feature>
<keyword evidence="3" id="KW-1133">Transmembrane helix</keyword>
<dbReference type="SUPFAM" id="SSF51161">
    <property type="entry name" value="Trimeric LpxA-like enzymes"/>
    <property type="match status" value="1"/>
</dbReference>
<comment type="caution">
    <text evidence="4">The sequence shown here is derived from an EMBL/GenBank/DDBJ whole genome shotgun (WGS) entry which is preliminary data.</text>
</comment>
<gene>
    <name evidence="4" type="ORF">LMANV2_660045</name>
</gene>
<keyword evidence="3" id="KW-0472">Membrane</keyword>
<dbReference type="GO" id="GO:0005829">
    <property type="term" value="C:cytosol"/>
    <property type="evidence" value="ECO:0007669"/>
    <property type="project" value="TreeGrafter"/>
</dbReference>
<reference evidence="4 5" key="1">
    <citation type="submission" date="2017-11" db="EMBL/GenBank/DDBJ databases">
        <authorList>
            <person name="Lechat P."/>
        </authorList>
    </citation>
    <scope>NUCLEOTIDE SEQUENCE [LARGE SCALE GENOMIC DNA]</scope>
    <source>
        <strain evidence="4">L495</strain>
    </source>
</reference>
<proteinExistence type="inferred from homology"/>
<dbReference type="PANTHER" id="PTHR23416">
    <property type="entry name" value="SIALIC ACID SYNTHASE-RELATED"/>
    <property type="match status" value="1"/>
</dbReference>
<comment type="similarity">
    <text evidence="1">Belongs to the transferase hexapeptide repeat family.</text>
</comment>
<dbReference type="GO" id="GO:0008374">
    <property type="term" value="F:O-acyltransferase activity"/>
    <property type="evidence" value="ECO:0007669"/>
    <property type="project" value="TreeGrafter"/>
</dbReference>
<evidence type="ECO:0000313" key="5">
    <source>
        <dbReference type="Proteomes" id="UP000234460"/>
    </source>
</evidence>